<reference evidence="3" key="1">
    <citation type="submission" date="2015-10" db="EMBL/GenBank/DDBJ databases">
        <title>Niche specialization of a soil ammonia-oxidizing archaeon, Candidatus Nitrosocosmicus oleophilus.</title>
        <authorList>
            <person name="Jung M.-Y."/>
            <person name="Rhee S.-K."/>
        </authorList>
    </citation>
    <scope>NUCLEOTIDE SEQUENCE [LARGE SCALE GENOMIC DNA]</scope>
    <source>
        <strain evidence="3">MY3</strain>
    </source>
</reference>
<keyword evidence="1" id="KW-0472">Membrane</keyword>
<proteinExistence type="predicted"/>
<dbReference type="EMBL" id="CP012850">
    <property type="protein sequence ID" value="ALI36594.1"/>
    <property type="molecule type" value="Genomic_DNA"/>
</dbReference>
<name>A0A654LYI8_9ARCH</name>
<organism evidence="2 3">
    <name type="scientific">Candidatus Nitrosocosmicus oleophilus</name>
    <dbReference type="NCBI Taxonomy" id="1353260"/>
    <lineage>
        <taxon>Archaea</taxon>
        <taxon>Nitrososphaerota</taxon>
        <taxon>Nitrososphaeria</taxon>
        <taxon>Nitrososphaerales</taxon>
        <taxon>Nitrososphaeraceae</taxon>
        <taxon>Candidatus Nitrosocosmicus</taxon>
    </lineage>
</organism>
<evidence type="ECO:0000256" key="1">
    <source>
        <dbReference type="SAM" id="Phobius"/>
    </source>
</evidence>
<feature type="transmembrane region" description="Helical" evidence="1">
    <location>
        <begin position="39"/>
        <end position="63"/>
    </location>
</feature>
<keyword evidence="3" id="KW-1185">Reference proteome</keyword>
<dbReference type="Proteomes" id="UP000058925">
    <property type="component" value="Chromosome"/>
</dbReference>
<gene>
    <name evidence="2" type="ORF">NMY3_02398</name>
</gene>
<keyword evidence="1" id="KW-0812">Transmembrane</keyword>
<dbReference type="KEGG" id="taa:NMY3_02398"/>
<dbReference type="Gene3D" id="1.20.5.820">
    <property type="entry name" value="Preprotein translocase SecE subunit"/>
    <property type="match status" value="1"/>
</dbReference>
<dbReference type="SUPFAM" id="SSF103456">
    <property type="entry name" value="Preprotein translocase SecE subunit"/>
    <property type="match status" value="1"/>
</dbReference>
<keyword evidence="1" id="KW-1133">Transmembrane helix</keyword>
<sequence length="65" mass="7367">MFSFQKILDKIQKRIGEIFQTLKLAKKTSKDDYFTHLRLVLLAIGAVGGIGFIIKLVGELLFVNK</sequence>
<protein>
    <submittedName>
        <fullName evidence="2">Preprotein translocase subunit SecE</fullName>
    </submittedName>
</protein>
<evidence type="ECO:0000313" key="3">
    <source>
        <dbReference type="Proteomes" id="UP000058925"/>
    </source>
</evidence>
<dbReference type="AlphaFoldDB" id="A0A654LYI8"/>
<accession>A0A654LYI8</accession>
<evidence type="ECO:0000313" key="2">
    <source>
        <dbReference type="EMBL" id="ALI36594.1"/>
    </source>
</evidence>
<dbReference type="OrthoDB" id="11906at2157"/>
<dbReference type="InterPro" id="IPR023391">
    <property type="entry name" value="Prot_translocase_SecE_dom_sf"/>
</dbReference>